<name>A0A379M268_9NOCA</name>
<feature type="transmembrane region" description="Helical" evidence="9">
    <location>
        <begin position="132"/>
        <end position="151"/>
    </location>
</feature>
<keyword evidence="3" id="KW-0597">Phosphoprotein</keyword>
<feature type="domain" description="Signal transduction histidine kinase subgroup 3 dimerisation and phosphoacceptor" evidence="10">
    <location>
        <begin position="186"/>
        <end position="251"/>
    </location>
</feature>
<evidence type="ECO:0000256" key="2">
    <source>
        <dbReference type="ARBA" id="ARBA00012438"/>
    </source>
</evidence>
<feature type="transmembrane region" description="Helical" evidence="9">
    <location>
        <begin position="40"/>
        <end position="57"/>
    </location>
</feature>
<dbReference type="PANTHER" id="PTHR24421:SF10">
    <property type="entry name" value="NITRATE_NITRITE SENSOR PROTEIN NARQ"/>
    <property type="match status" value="1"/>
</dbReference>
<organism evidence="11 12">
    <name type="scientific">Rhodococcus gordoniae</name>
    <dbReference type="NCBI Taxonomy" id="223392"/>
    <lineage>
        <taxon>Bacteria</taxon>
        <taxon>Bacillati</taxon>
        <taxon>Actinomycetota</taxon>
        <taxon>Actinomycetes</taxon>
        <taxon>Mycobacteriales</taxon>
        <taxon>Nocardiaceae</taxon>
        <taxon>Rhodococcus</taxon>
    </lineage>
</organism>
<evidence type="ECO:0000256" key="8">
    <source>
        <dbReference type="ARBA" id="ARBA00023012"/>
    </source>
</evidence>
<dbReference type="GO" id="GO:0000155">
    <property type="term" value="F:phosphorelay sensor kinase activity"/>
    <property type="evidence" value="ECO:0007669"/>
    <property type="project" value="InterPro"/>
</dbReference>
<evidence type="ECO:0000259" key="10">
    <source>
        <dbReference type="Pfam" id="PF07730"/>
    </source>
</evidence>
<accession>A0A379M268</accession>
<keyword evidence="6 11" id="KW-0418">Kinase</keyword>
<protein>
    <recommendedName>
        <fullName evidence="2">histidine kinase</fullName>
        <ecNumber evidence="2">2.7.13.3</ecNumber>
    </recommendedName>
</protein>
<evidence type="ECO:0000256" key="4">
    <source>
        <dbReference type="ARBA" id="ARBA00022679"/>
    </source>
</evidence>
<feature type="transmembrane region" description="Helical" evidence="9">
    <location>
        <begin position="12"/>
        <end position="33"/>
    </location>
</feature>
<dbReference type="Gene3D" id="3.30.565.10">
    <property type="entry name" value="Histidine kinase-like ATPase, C-terminal domain"/>
    <property type="match status" value="1"/>
</dbReference>
<feature type="transmembrane region" description="Helical" evidence="9">
    <location>
        <begin position="77"/>
        <end position="100"/>
    </location>
</feature>
<keyword evidence="4 11" id="KW-0808">Transferase</keyword>
<evidence type="ECO:0000256" key="1">
    <source>
        <dbReference type="ARBA" id="ARBA00000085"/>
    </source>
</evidence>
<keyword evidence="8" id="KW-0902">Two-component regulatory system</keyword>
<dbReference type="Gene3D" id="1.20.5.1930">
    <property type="match status" value="1"/>
</dbReference>
<dbReference type="EMBL" id="UGVI01000001">
    <property type="protein sequence ID" value="SUE15608.1"/>
    <property type="molecule type" value="Genomic_DNA"/>
</dbReference>
<evidence type="ECO:0000256" key="6">
    <source>
        <dbReference type="ARBA" id="ARBA00022777"/>
    </source>
</evidence>
<evidence type="ECO:0000256" key="5">
    <source>
        <dbReference type="ARBA" id="ARBA00022741"/>
    </source>
</evidence>
<dbReference type="InterPro" id="IPR036890">
    <property type="entry name" value="HATPase_C_sf"/>
</dbReference>
<keyword evidence="9" id="KW-1133">Transmembrane helix</keyword>
<feature type="transmembrane region" description="Helical" evidence="9">
    <location>
        <begin position="107"/>
        <end position="126"/>
    </location>
</feature>
<evidence type="ECO:0000313" key="11">
    <source>
        <dbReference type="EMBL" id="SUE15608.1"/>
    </source>
</evidence>
<comment type="catalytic activity">
    <reaction evidence="1">
        <text>ATP + protein L-histidine = ADP + protein N-phospho-L-histidine.</text>
        <dbReference type="EC" id="2.7.13.3"/>
    </reaction>
</comment>
<evidence type="ECO:0000313" key="12">
    <source>
        <dbReference type="Proteomes" id="UP000254569"/>
    </source>
</evidence>
<keyword evidence="5" id="KW-0547">Nucleotide-binding</keyword>
<reference evidence="11 12" key="1">
    <citation type="submission" date="2018-06" db="EMBL/GenBank/DDBJ databases">
        <authorList>
            <consortium name="Pathogen Informatics"/>
            <person name="Doyle S."/>
        </authorList>
    </citation>
    <scope>NUCLEOTIDE SEQUENCE [LARGE SCALE GENOMIC DNA]</scope>
    <source>
        <strain evidence="11 12">NCTC13296</strain>
    </source>
</reference>
<dbReference type="GO" id="GO:0046983">
    <property type="term" value="F:protein dimerization activity"/>
    <property type="evidence" value="ECO:0007669"/>
    <property type="project" value="InterPro"/>
</dbReference>
<dbReference type="InterPro" id="IPR050482">
    <property type="entry name" value="Sensor_HK_TwoCompSys"/>
</dbReference>
<proteinExistence type="predicted"/>
<evidence type="ECO:0000256" key="7">
    <source>
        <dbReference type="ARBA" id="ARBA00022840"/>
    </source>
</evidence>
<keyword evidence="9" id="KW-0812">Transmembrane</keyword>
<dbReference type="SUPFAM" id="SSF55874">
    <property type="entry name" value="ATPase domain of HSP90 chaperone/DNA topoisomerase II/histidine kinase"/>
    <property type="match status" value="1"/>
</dbReference>
<sequence length="392" mass="42151">MGFVNPRYNSLLVALAYFGGGALLYALNLGVLVEDRPPRPLWVWLVLLACVCTPMTMRRTRPLLALGLGTVPVLVDLVVGPSLPVWIAYGDLLYAAALFGSARTSLVLERAPVVPIVVGAVALGVYSGDLRIAVWAVSIAVLVIVVPIWWARSVRSHRDAAEIERARVQALTRVAELDRHAAITTERQRLARDLHDVVAGHLSSIAIQSEAALRLRESDPDRALTVLESVRSGSVAALQEMQSLVRLLRSDDTDDEITTAGRLADLEPLTVSARAAGTSVRIDGRPPTGLDAEVDLTAYRIVQETLTNAVKHAPEQPVTLRFDGVDGRLGIEVVNPIGTADAAEPSLARSTGHGLRNIAERAAAVGGQARSGREGNEWRTYVQLPLAKRPVT</sequence>
<dbReference type="InterPro" id="IPR011712">
    <property type="entry name" value="Sig_transdc_His_kin_sub3_dim/P"/>
</dbReference>
<dbReference type="Proteomes" id="UP000254569">
    <property type="component" value="Unassembled WGS sequence"/>
</dbReference>
<keyword evidence="9" id="KW-0472">Membrane</keyword>
<keyword evidence="12" id="KW-1185">Reference proteome</keyword>
<gene>
    <name evidence="11" type="primary">desK_2</name>
    <name evidence="11" type="ORF">NCTC13296_02471</name>
</gene>
<evidence type="ECO:0000256" key="3">
    <source>
        <dbReference type="ARBA" id="ARBA00022553"/>
    </source>
</evidence>
<dbReference type="PANTHER" id="PTHR24421">
    <property type="entry name" value="NITRATE/NITRITE SENSOR PROTEIN NARX-RELATED"/>
    <property type="match status" value="1"/>
</dbReference>
<dbReference type="GO" id="GO:0016020">
    <property type="term" value="C:membrane"/>
    <property type="evidence" value="ECO:0007669"/>
    <property type="project" value="InterPro"/>
</dbReference>
<dbReference type="AlphaFoldDB" id="A0A379M268"/>
<dbReference type="EC" id="2.7.13.3" evidence="2"/>
<dbReference type="GO" id="GO:0005524">
    <property type="term" value="F:ATP binding"/>
    <property type="evidence" value="ECO:0007669"/>
    <property type="project" value="UniProtKB-KW"/>
</dbReference>
<keyword evidence="7" id="KW-0067">ATP-binding</keyword>
<evidence type="ECO:0000256" key="9">
    <source>
        <dbReference type="SAM" id="Phobius"/>
    </source>
</evidence>
<dbReference type="Pfam" id="PF07730">
    <property type="entry name" value="HisKA_3"/>
    <property type="match status" value="1"/>
</dbReference>
<dbReference type="CDD" id="cd16917">
    <property type="entry name" value="HATPase_UhpB-NarQ-NarX-like"/>
    <property type="match status" value="1"/>
</dbReference>